<dbReference type="InterPro" id="IPR036249">
    <property type="entry name" value="Thioredoxin-like_sf"/>
</dbReference>
<evidence type="ECO:0000313" key="2">
    <source>
        <dbReference type="EMBL" id="RCX18175.1"/>
    </source>
</evidence>
<dbReference type="RefSeq" id="WP_114497684.1">
    <property type="nucleotide sequence ID" value="NZ_QPJW01000007.1"/>
</dbReference>
<name>A0A369BA35_9BACL</name>
<dbReference type="EMBL" id="QPJW01000007">
    <property type="protein sequence ID" value="RCX18175.1"/>
    <property type="molecule type" value="Genomic_DNA"/>
</dbReference>
<feature type="domain" description="Thioredoxin" evidence="1">
    <location>
        <begin position="14"/>
        <end position="99"/>
    </location>
</feature>
<dbReference type="CDD" id="cd02947">
    <property type="entry name" value="TRX_family"/>
    <property type="match status" value="1"/>
</dbReference>
<evidence type="ECO:0000313" key="3">
    <source>
        <dbReference type="Proteomes" id="UP000253090"/>
    </source>
</evidence>
<dbReference type="OrthoDB" id="5784238at2"/>
<dbReference type="Gene3D" id="3.40.30.10">
    <property type="entry name" value="Glutaredoxin"/>
    <property type="match status" value="1"/>
</dbReference>
<evidence type="ECO:0000259" key="1">
    <source>
        <dbReference type="Pfam" id="PF00085"/>
    </source>
</evidence>
<dbReference type="SUPFAM" id="SSF52833">
    <property type="entry name" value="Thioredoxin-like"/>
    <property type="match status" value="1"/>
</dbReference>
<reference evidence="2 3" key="1">
    <citation type="submission" date="2018-07" db="EMBL/GenBank/DDBJ databases">
        <title>Genomic Encyclopedia of Type Strains, Phase III (KMG-III): the genomes of soil and plant-associated and newly described type strains.</title>
        <authorList>
            <person name="Whitman W."/>
        </authorList>
    </citation>
    <scope>NUCLEOTIDE SEQUENCE [LARGE SCALE GENOMIC DNA]</scope>
    <source>
        <strain evidence="2 3">CECT 8333</strain>
    </source>
</reference>
<proteinExistence type="predicted"/>
<comment type="caution">
    <text evidence="2">The sequence shown here is derived from an EMBL/GenBank/DDBJ whole genome shotgun (WGS) entry which is preliminary data.</text>
</comment>
<dbReference type="InterPro" id="IPR013766">
    <property type="entry name" value="Thioredoxin_domain"/>
</dbReference>
<protein>
    <submittedName>
        <fullName evidence="2">Thioredoxin</fullName>
    </submittedName>
</protein>
<organism evidence="2 3">
    <name type="scientific">Fontibacillus phaseoli</name>
    <dbReference type="NCBI Taxonomy" id="1416533"/>
    <lineage>
        <taxon>Bacteria</taxon>
        <taxon>Bacillati</taxon>
        <taxon>Bacillota</taxon>
        <taxon>Bacilli</taxon>
        <taxon>Bacillales</taxon>
        <taxon>Paenibacillaceae</taxon>
        <taxon>Fontibacillus</taxon>
    </lineage>
</organism>
<gene>
    <name evidence="2" type="ORF">DFP94_107130</name>
</gene>
<accession>A0A369BA35</accession>
<dbReference type="AlphaFoldDB" id="A0A369BA35"/>
<dbReference type="Pfam" id="PF00085">
    <property type="entry name" value="Thioredoxin"/>
    <property type="match status" value="1"/>
</dbReference>
<sequence>MLQEITERELLHRLDASEGKEALFFHTPLCGTCRLAERMLEIVEDTGAPVPVLKMNINFTPVLRDKWQIASVPCLIVLENGIPIRKEYALRSVVDLHRWLTR</sequence>
<dbReference type="Proteomes" id="UP000253090">
    <property type="component" value="Unassembled WGS sequence"/>
</dbReference>
<keyword evidence="3" id="KW-1185">Reference proteome</keyword>